<dbReference type="Proteomes" id="UP000244523">
    <property type="component" value="Unassembled WGS sequence"/>
</dbReference>
<feature type="transmembrane region" description="Helical" evidence="1">
    <location>
        <begin position="27"/>
        <end position="46"/>
    </location>
</feature>
<evidence type="ECO:0000313" key="3">
    <source>
        <dbReference type="EMBL" id="PUB14321.1"/>
    </source>
</evidence>
<protein>
    <submittedName>
        <fullName evidence="3">Tripartite tricarboxylate transporter TctB family protein</fullName>
    </submittedName>
</protein>
<dbReference type="InterPro" id="IPR009936">
    <property type="entry name" value="DUF1468"/>
</dbReference>
<proteinExistence type="predicted"/>
<feature type="transmembrane region" description="Helical" evidence="1">
    <location>
        <begin position="67"/>
        <end position="84"/>
    </location>
</feature>
<evidence type="ECO:0000313" key="4">
    <source>
        <dbReference type="Proteomes" id="UP000244523"/>
    </source>
</evidence>
<keyword evidence="1" id="KW-1133">Transmembrane helix</keyword>
<dbReference type="OrthoDB" id="7857471at2"/>
<reference evidence="3 4" key="1">
    <citation type="submission" date="2018-04" db="EMBL/GenBank/DDBJ databases">
        <title>Genomic Encyclopedia of Archaeal and Bacterial Type Strains, Phase II (KMG-II): from individual species to whole genera.</title>
        <authorList>
            <person name="Goeker M."/>
        </authorList>
    </citation>
    <scope>NUCLEOTIDE SEQUENCE [LARGE SCALE GENOMIC DNA]</scope>
    <source>
        <strain evidence="3 4">DSM 29955</strain>
    </source>
</reference>
<name>A0A2T6KG76_9RHOB</name>
<evidence type="ECO:0000259" key="2">
    <source>
        <dbReference type="Pfam" id="PF07331"/>
    </source>
</evidence>
<keyword evidence="1" id="KW-0812">Transmembrane</keyword>
<comment type="caution">
    <text evidence="3">The sequence shown here is derived from an EMBL/GenBank/DDBJ whole genome shotgun (WGS) entry which is preliminary data.</text>
</comment>
<dbReference type="EMBL" id="QBUD01000006">
    <property type="protein sequence ID" value="PUB14321.1"/>
    <property type="molecule type" value="Genomic_DNA"/>
</dbReference>
<keyword evidence="4" id="KW-1185">Reference proteome</keyword>
<dbReference type="Pfam" id="PF07331">
    <property type="entry name" value="TctB"/>
    <property type="match status" value="1"/>
</dbReference>
<feature type="transmembrane region" description="Helical" evidence="1">
    <location>
        <begin position="113"/>
        <end position="135"/>
    </location>
</feature>
<evidence type="ECO:0000256" key="1">
    <source>
        <dbReference type="SAM" id="Phobius"/>
    </source>
</evidence>
<feature type="domain" description="DUF1468" evidence="2">
    <location>
        <begin position="16"/>
        <end position="135"/>
    </location>
</feature>
<organism evidence="3 4">
    <name type="scientific">Yoonia sediminilitoris</name>
    <dbReference type="NCBI Taxonomy" id="1286148"/>
    <lineage>
        <taxon>Bacteria</taxon>
        <taxon>Pseudomonadati</taxon>
        <taxon>Pseudomonadota</taxon>
        <taxon>Alphaproteobacteria</taxon>
        <taxon>Rhodobacterales</taxon>
        <taxon>Paracoccaceae</taxon>
        <taxon>Yoonia</taxon>
    </lineage>
</organism>
<dbReference type="AlphaFoldDB" id="A0A2T6KG76"/>
<gene>
    <name evidence="3" type="ORF">C8N45_106196</name>
</gene>
<accession>A0A2T6KG76</accession>
<keyword evidence="1" id="KW-0472">Membrane</keyword>
<sequence length="151" mass="16205">MATVGSVATILSLQIPVSPRGDAGGQTVPLIAALGLCMLGLLEMLRGASVSRRGSMGAGATQSDNRYLKYVLALLVLCVTYGFLIGAIGYHLSTGLAAVAGMWLFGMRHRLGLLLAALVTPVLYHMIFFVGLAIFPPFGEWFDVYDWLTRR</sequence>